<evidence type="ECO:0000256" key="8">
    <source>
        <dbReference type="SAM" id="MobiDB-lite"/>
    </source>
</evidence>
<evidence type="ECO:0000256" key="3">
    <source>
        <dbReference type="ARBA" id="ARBA00012438"/>
    </source>
</evidence>
<dbReference type="CDD" id="cd16922">
    <property type="entry name" value="HATPase_EvgS-ArcB-TorS-like"/>
    <property type="match status" value="1"/>
</dbReference>
<dbReference type="PRINTS" id="PR00344">
    <property type="entry name" value="BCTRLSENSOR"/>
</dbReference>
<dbReference type="CDD" id="cd00082">
    <property type="entry name" value="HisKA"/>
    <property type="match status" value="1"/>
</dbReference>
<evidence type="ECO:0000256" key="7">
    <source>
        <dbReference type="ARBA" id="ARBA00023012"/>
    </source>
</evidence>
<dbReference type="InterPro" id="IPR004358">
    <property type="entry name" value="Sig_transdc_His_kin-like_C"/>
</dbReference>
<dbReference type="AlphaFoldDB" id="A0A7X0V9H0"/>
<evidence type="ECO:0000256" key="6">
    <source>
        <dbReference type="ARBA" id="ARBA00022777"/>
    </source>
</evidence>
<dbReference type="InterPro" id="IPR036097">
    <property type="entry name" value="HisK_dim/P_sf"/>
</dbReference>
<dbReference type="RefSeq" id="WP_185251254.1">
    <property type="nucleotide sequence ID" value="NZ_JACKXE010000001.1"/>
</dbReference>
<keyword evidence="5" id="KW-0808">Transferase</keyword>
<evidence type="ECO:0000256" key="1">
    <source>
        <dbReference type="ARBA" id="ARBA00000085"/>
    </source>
</evidence>
<dbReference type="SMART" id="SM00388">
    <property type="entry name" value="HisKA"/>
    <property type="match status" value="1"/>
</dbReference>
<dbReference type="PROSITE" id="PS50109">
    <property type="entry name" value="HIS_KIN"/>
    <property type="match status" value="1"/>
</dbReference>
<dbReference type="EMBL" id="JACKXE010000001">
    <property type="protein sequence ID" value="MBB6625932.1"/>
    <property type="molecule type" value="Genomic_DNA"/>
</dbReference>
<evidence type="ECO:0000256" key="5">
    <source>
        <dbReference type="ARBA" id="ARBA00022679"/>
    </source>
</evidence>
<dbReference type="GO" id="GO:0005886">
    <property type="term" value="C:plasma membrane"/>
    <property type="evidence" value="ECO:0007669"/>
    <property type="project" value="UniProtKB-SubCell"/>
</dbReference>
<dbReference type="Pfam" id="PF00512">
    <property type="entry name" value="HisKA"/>
    <property type="match status" value="1"/>
</dbReference>
<dbReference type="InterPro" id="IPR003661">
    <property type="entry name" value="HisK_dim/P_dom"/>
</dbReference>
<gene>
    <name evidence="10" type="ORF">H5V45_01235</name>
</gene>
<evidence type="ECO:0000256" key="2">
    <source>
        <dbReference type="ARBA" id="ARBA00004236"/>
    </source>
</evidence>
<feature type="domain" description="Histidine kinase" evidence="9">
    <location>
        <begin position="219"/>
        <end position="446"/>
    </location>
</feature>
<keyword evidence="6 10" id="KW-0418">Kinase</keyword>
<evidence type="ECO:0000256" key="4">
    <source>
        <dbReference type="ARBA" id="ARBA00022553"/>
    </source>
</evidence>
<dbReference type="EC" id="2.7.13.3" evidence="3"/>
<dbReference type="GO" id="GO:0000155">
    <property type="term" value="F:phosphorelay sensor kinase activity"/>
    <property type="evidence" value="ECO:0007669"/>
    <property type="project" value="InterPro"/>
</dbReference>
<sequence>MTDAPALTVDTPRGQPSNSTPEAGELAVSILRGEGSVTEAVERVGRLLSSYPGVDLLTVSLIQVQPAAGSGWVHLGQRAWLREWSRPGTTASIAPREDAGAEQALSMPWVSPRARRGIVVVPDAEALPPEAQQDRRELATCGVRALVTSAMVVDEVMFGSMAMTRETPGEWPSAYVADVGLLRAALASRMAAVRAQESLADAIRRGDQARASQQQFFSAIGHELRTPIAAIVGTAEMLGADARDHAAADGAAAPFAGEVARDADVVLSAGEQLLAVVDDLLNTGQDLGGGVESQWVEIADAVSDVVHWLRTPATSARITVTADIAPDTRVLTTPSGLRQILTNLVGNAIAYNTPGGTVDVTTSRTRDEFGEHRVRISVRDSGPGLTLDQQLDVFKPFVRFAGPETKGTGLGLSLSRSLAERDGGMMGVESVAGEGSVFWVDLPAAPA</sequence>
<comment type="catalytic activity">
    <reaction evidence="1">
        <text>ATP + protein L-histidine = ADP + protein N-phospho-L-histidine.</text>
        <dbReference type="EC" id="2.7.13.3"/>
    </reaction>
</comment>
<dbReference type="SMART" id="SM00387">
    <property type="entry name" value="HATPase_c"/>
    <property type="match status" value="1"/>
</dbReference>
<keyword evidence="4" id="KW-0597">Phosphoprotein</keyword>
<dbReference type="Pfam" id="PF02518">
    <property type="entry name" value="HATPase_c"/>
    <property type="match status" value="1"/>
</dbReference>
<dbReference type="InterPro" id="IPR005467">
    <property type="entry name" value="His_kinase_dom"/>
</dbReference>
<proteinExistence type="predicted"/>
<organism evidence="10 11">
    <name type="scientific">Nocardioides luti</name>
    <dbReference type="NCBI Taxonomy" id="2761101"/>
    <lineage>
        <taxon>Bacteria</taxon>
        <taxon>Bacillati</taxon>
        <taxon>Actinomycetota</taxon>
        <taxon>Actinomycetes</taxon>
        <taxon>Propionibacteriales</taxon>
        <taxon>Nocardioidaceae</taxon>
        <taxon>Nocardioides</taxon>
    </lineage>
</organism>
<dbReference type="Gene3D" id="1.10.287.130">
    <property type="match status" value="1"/>
</dbReference>
<evidence type="ECO:0000313" key="11">
    <source>
        <dbReference type="Proteomes" id="UP000523955"/>
    </source>
</evidence>
<dbReference type="Proteomes" id="UP000523955">
    <property type="component" value="Unassembled WGS sequence"/>
</dbReference>
<dbReference type="PANTHER" id="PTHR43047">
    <property type="entry name" value="TWO-COMPONENT HISTIDINE PROTEIN KINASE"/>
    <property type="match status" value="1"/>
</dbReference>
<dbReference type="SUPFAM" id="SSF55874">
    <property type="entry name" value="ATPase domain of HSP90 chaperone/DNA topoisomerase II/histidine kinase"/>
    <property type="match status" value="1"/>
</dbReference>
<dbReference type="SUPFAM" id="SSF47384">
    <property type="entry name" value="Homodimeric domain of signal transducing histidine kinase"/>
    <property type="match status" value="1"/>
</dbReference>
<name>A0A7X0V9H0_9ACTN</name>
<comment type="subcellular location">
    <subcellularLocation>
        <location evidence="2">Cell membrane</location>
    </subcellularLocation>
</comment>
<reference evidence="10 11" key="1">
    <citation type="submission" date="2020-08" db="EMBL/GenBank/DDBJ databases">
        <authorList>
            <person name="Seo M.-J."/>
        </authorList>
    </citation>
    <scope>NUCLEOTIDE SEQUENCE [LARGE SCALE GENOMIC DNA]</scope>
    <source>
        <strain evidence="10 11">KIGAM211</strain>
    </source>
</reference>
<evidence type="ECO:0000259" key="9">
    <source>
        <dbReference type="PROSITE" id="PS50109"/>
    </source>
</evidence>
<feature type="region of interest" description="Disordered" evidence="8">
    <location>
        <begin position="1"/>
        <end position="23"/>
    </location>
</feature>
<accession>A0A7X0V9H0</accession>
<keyword evidence="11" id="KW-1185">Reference proteome</keyword>
<dbReference type="InterPro" id="IPR036890">
    <property type="entry name" value="HATPase_C_sf"/>
</dbReference>
<comment type="caution">
    <text evidence="10">The sequence shown here is derived from an EMBL/GenBank/DDBJ whole genome shotgun (WGS) entry which is preliminary data.</text>
</comment>
<evidence type="ECO:0000313" key="10">
    <source>
        <dbReference type="EMBL" id="MBB6625932.1"/>
    </source>
</evidence>
<protein>
    <recommendedName>
        <fullName evidence="3">histidine kinase</fullName>
        <ecNumber evidence="3">2.7.13.3</ecNumber>
    </recommendedName>
</protein>
<dbReference type="InterPro" id="IPR003594">
    <property type="entry name" value="HATPase_dom"/>
</dbReference>
<keyword evidence="7" id="KW-0902">Two-component regulatory system</keyword>
<dbReference type="Gene3D" id="3.30.565.10">
    <property type="entry name" value="Histidine kinase-like ATPase, C-terminal domain"/>
    <property type="match status" value="1"/>
</dbReference>